<dbReference type="InterPro" id="IPR033116">
    <property type="entry name" value="TRYPSIN_SER"/>
</dbReference>
<evidence type="ECO:0000313" key="8">
    <source>
        <dbReference type="EMBL" id="CAB3364851.1"/>
    </source>
</evidence>
<dbReference type="InterPro" id="IPR018114">
    <property type="entry name" value="TRYPSIN_HIS"/>
</dbReference>
<keyword evidence="6" id="KW-0732">Signal</keyword>
<dbReference type="SUPFAM" id="SSF50494">
    <property type="entry name" value="Trypsin-like serine proteases"/>
    <property type="match status" value="1"/>
</dbReference>
<dbReference type="PANTHER" id="PTHR24264:SF54">
    <property type="entry name" value="PEPTIDASE S1 DOMAIN-CONTAINING PROTEIN"/>
    <property type="match status" value="1"/>
</dbReference>
<evidence type="ECO:0000256" key="6">
    <source>
        <dbReference type="SAM" id="SignalP"/>
    </source>
</evidence>
<dbReference type="PROSITE" id="PS00135">
    <property type="entry name" value="TRYPSIN_SER"/>
    <property type="match status" value="1"/>
</dbReference>
<dbReference type="PRINTS" id="PR00722">
    <property type="entry name" value="CHYMOTRYPSIN"/>
</dbReference>
<dbReference type="PROSITE" id="PS00134">
    <property type="entry name" value="TRYPSIN_HIS"/>
    <property type="match status" value="1"/>
</dbReference>
<dbReference type="Pfam" id="PF00089">
    <property type="entry name" value="Trypsin"/>
    <property type="match status" value="1"/>
</dbReference>
<evidence type="ECO:0000256" key="1">
    <source>
        <dbReference type="ARBA" id="ARBA00022670"/>
    </source>
</evidence>
<evidence type="ECO:0000256" key="3">
    <source>
        <dbReference type="ARBA" id="ARBA00022825"/>
    </source>
</evidence>
<evidence type="ECO:0000256" key="2">
    <source>
        <dbReference type="ARBA" id="ARBA00022801"/>
    </source>
</evidence>
<comment type="caution">
    <text evidence="8">The sequence shown here is derived from an EMBL/GenBank/DDBJ whole genome shotgun (WGS) entry which is preliminary data.</text>
</comment>
<gene>
    <name evidence="8" type="ORF">CLODIP_2_CD12457</name>
</gene>
<organism evidence="8 9">
    <name type="scientific">Cloeon dipterum</name>
    <dbReference type="NCBI Taxonomy" id="197152"/>
    <lineage>
        <taxon>Eukaryota</taxon>
        <taxon>Metazoa</taxon>
        <taxon>Ecdysozoa</taxon>
        <taxon>Arthropoda</taxon>
        <taxon>Hexapoda</taxon>
        <taxon>Insecta</taxon>
        <taxon>Pterygota</taxon>
        <taxon>Palaeoptera</taxon>
        <taxon>Ephemeroptera</taxon>
        <taxon>Pisciforma</taxon>
        <taxon>Baetidae</taxon>
        <taxon>Cloeon</taxon>
    </lineage>
</organism>
<protein>
    <recommendedName>
        <fullName evidence="7">Peptidase S1 domain-containing protein</fullName>
    </recommendedName>
</protein>
<keyword evidence="4" id="KW-1015">Disulfide bond</keyword>
<name>A0A8S1C970_9INSE</name>
<evidence type="ECO:0000313" key="9">
    <source>
        <dbReference type="Proteomes" id="UP000494165"/>
    </source>
</evidence>
<dbReference type="GO" id="GO:0006508">
    <property type="term" value="P:proteolysis"/>
    <property type="evidence" value="ECO:0007669"/>
    <property type="project" value="UniProtKB-KW"/>
</dbReference>
<dbReference type="Proteomes" id="UP000494165">
    <property type="component" value="Unassembled WGS sequence"/>
</dbReference>
<dbReference type="PANTHER" id="PTHR24264">
    <property type="entry name" value="TRYPSIN-RELATED"/>
    <property type="match status" value="1"/>
</dbReference>
<proteinExistence type="predicted"/>
<dbReference type="Gene3D" id="2.40.10.10">
    <property type="entry name" value="Trypsin-like serine proteases"/>
    <property type="match status" value="1"/>
</dbReference>
<evidence type="ECO:0000256" key="5">
    <source>
        <dbReference type="RuleBase" id="RU363034"/>
    </source>
</evidence>
<dbReference type="AlphaFoldDB" id="A0A8S1C970"/>
<dbReference type="GO" id="GO:0004252">
    <property type="term" value="F:serine-type endopeptidase activity"/>
    <property type="evidence" value="ECO:0007669"/>
    <property type="project" value="InterPro"/>
</dbReference>
<dbReference type="EMBL" id="CADEPI010000018">
    <property type="protein sequence ID" value="CAB3364851.1"/>
    <property type="molecule type" value="Genomic_DNA"/>
</dbReference>
<keyword evidence="2 5" id="KW-0378">Hydrolase</keyword>
<feature type="signal peptide" evidence="6">
    <location>
        <begin position="1"/>
        <end position="22"/>
    </location>
</feature>
<evidence type="ECO:0000256" key="4">
    <source>
        <dbReference type="ARBA" id="ARBA00023157"/>
    </source>
</evidence>
<dbReference type="CDD" id="cd00190">
    <property type="entry name" value="Tryp_SPc"/>
    <property type="match status" value="1"/>
</dbReference>
<reference evidence="8 9" key="1">
    <citation type="submission" date="2020-04" db="EMBL/GenBank/DDBJ databases">
        <authorList>
            <person name="Alioto T."/>
            <person name="Alioto T."/>
            <person name="Gomez Garrido J."/>
        </authorList>
    </citation>
    <scope>NUCLEOTIDE SEQUENCE [LARGE SCALE GENOMIC DNA]</scope>
</reference>
<keyword evidence="3 5" id="KW-0720">Serine protease</keyword>
<dbReference type="InterPro" id="IPR043504">
    <property type="entry name" value="Peptidase_S1_PA_chymotrypsin"/>
</dbReference>
<dbReference type="FunFam" id="2.40.10.10:FF:000006">
    <property type="entry name" value="Serine proteinase stubble"/>
    <property type="match status" value="1"/>
</dbReference>
<dbReference type="InterPro" id="IPR001254">
    <property type="entry name" value="Trypsin_dom"/>
</dbReference>
<evidence type="ECO:0000259" key="7">
    <source>
        <dbReference type="PROSITE" id="PS50240"/>
    </source>
</evidence>
<dbReference type="InterPro" id="IPR009003">
    <property type="entry name" value="Peptidase_S1_PA"/>
</dbReference>
<accession>A0A8S1C970</accession>
<keyword evidence="9" id="KW-1185">Reference proteome</keyword>
<dbReference type="PROSITE" id="PS50240">
    <property type="entry name" value="TRYPSIN_DOM"/>
    <property type="match status" value="1"/>
</dbReference>
<feature type="domain" description="Peptidase S1" evidence="7">
    <location>
        <begin position="58"/>
        <end position="292"/>
    </location>
</feature>
<dbReference type="SMART" id="SM00020">
    <property type="entry name" value="Tryp_SPc"/>
    <property type="match status" value="1"/>
</dbReference>
<feature type="chain" id="PRO_5035946315" description="Peptidase S1 domain-containing protein" evidence="6">
    <location>
        <begin position="23"/>
        <end position="301"/>
    </location>
</feature>
<dbReference type="GO" id="GO:0005615">
    <property type="term" value="C:extracellular space"/>
    <property type="evidence" value="ECO:0007669"/>
    <property type="project" value="TreeGrafter"/>
</dbReference>
<sequence>MQDFLGYCSSFLLLLSLTLVQSAPQLKQVEAYYDDYDATTSAPDCDCVCGVPNPKTRVVGGNVTMPNEFPWVVALERRNKFYCGATLISSKHVLTAAHCIDGFNTREIKVYMGVHNRLAMNSETTLVRKIKKAVVHPKFDIFSFDNDIAMLHLNEEVEFTQIIKPACLPTQARSDYTGYNGIVAGWGRLGEKKSTAIELMKVDVPMMTMEQCRKSGYGENRITDNMICAGYTEGKKDACQGDSGGPMHINIAAGKTELIGIVSWGRGCARPNFPGVYTNVATYLDWINNQITSDECVCKRP</sequence>
<dbReference type="InterPro" id="IPR050127">
    <property type="entry name" value="Serine_Proteases_S1"/>
</dbReference>
<dbReference type="OrthoDB" id="546450at2759"/>
<keyword evidence="1 5" id="KW-0645">Protease</keyword>
<dbReference type="InterPro" id="IPR001314">
    <property type="entry name" value="Peptidase_S1A"/>
</dbReference>